<dbReference type="Pfam" id="PF13692">
    <property type="entry name" value="Glyco_trans_1_4"/>
    <property type="match status" value="1"/>
</dbReference>
<evidence type="ECO:0000313" key="2">
    <source>
        <dbReference type="Proteomes" id="UP000755104"/>
    </source>
</evidence>
<protein>
    <submittedName>
        <fullName evidence="1">TIGR03087 family PEP-CTERM/XrtA system glycosyltransferase</fullName>
    </submittedName>
</protein>
<dbReference type="EMBL" id="JAIGNO010000001">
    <property type="protein sequence ID" value="MBX7481153.1"/>
    <property type="molecule type" value="Genomic_DNA"/>
</dbReference>
<name>A0ABS7J695_9SPHN</name>
<dbReference type="Gene3D" id="3.40.50.2000">
    <property type="entry name" value="Glycogen Phosphorylase B"/>
    <property type="match status" value="2"/>
</dbReference>
<dbReference type="Proteomes" id="UP000755104">
    <property type="component" value="Unassembled WGS sequence"/>
</dbReference>
<sequence>MGEVLFLAHRVPFPPDRGDKIRSHHLLKALAKLGPVHVGTFGETKQDMAQRPELVTIAKTHALIERAKPLPLAGAEALVKGRPVSLTAFDHEAMRRYVAKTLGNHRIETIFVFSGQMGQYIPDRFAGRVVIDLCDVDSAKFEAYADAGQRRWLNRREGALLALEEERLARRADRLLLISENEVDLFRSRLSASTKADLYALGNGIDAQFFDPVQVGLQADLEEGEDPQLVFTGQMDYPPNIAAVGWMIENVMPTLRKTYPRARFHVVGRAPVQSIRDHHGENGVRVWGEVPDVRPFLKSADVVVAPLLIARGVQNKVLEAMAMAKPVVVTPGAATGIDAVDGVHFAIAEPEPAATLDRIEALLSDDEKRLGMGKAARQFVVERMNWDRIYIRLAQLLDGSESGRDAA</sequence>
<dbReference type="PANTHER" id="PTHR12526:SF600">
    <property type="entry name" value="GLYCOSYL TRANSFERASE GROUP 1"/>
    <property type="match status" value="1"/>
</dbReference>
<dbReference type="CDD" id="cd03801">
    <property type="entry name" value="GT4_PimA-like"/>
    <property type="match status" value="1"/>
</dbReference>
<accession>A0ABS7J695</accession>
<keyword evidence="2" id="KW-1185">Reference proteome</keyword>
<dbReference type="PANTHER" id="PTHR12526">
    <property type="entry name" value="GLYCOSYLTRANSFERASE"/>
    <property type="match status" value="1"/>
</dbReference>
<reference evidence="1 2" key="1">
    <citation type="submission" date="2021-08" db="EMBL/GenBank/DDBJ databases">
        <title>Comparative Genomics Analysis of the Genus Qipengyuania Reveals Extensive Genetic Diversity and Metabolic Versatility, Including the Description of Fifteen Novel Species.</title>
        <authorList>
            <person name="Liu Y."/>
        </authorList>
    </citation>
    <scope>NUCLEOTIDE SEQUENCE [LARGE SCALE GENOMIC DNA]</scope>
    <source>
        <strain evidence="1 2">6D47A</strain>
    </source>
</reference>
<gene>
    <name evidence="1" type="ORF">K3174_01310</name>
</gene>
<dbReference type="InterPro" id="IPR017521">
    <property type="entry name" value="Sugar_tfrase_PEP-CTERM_Stp1"/>
</dbReference>
<proteinExistence type="predicted"/>
<comment type="caution">
    <text evidence="1">The sequence shown here is derived from an EMBL/GenBank/DDBJ whole genome shotgun (WGS) entry which is preliminary data.</text>
</comment>
<dbReference type="SUPFAM" id="SSF53756">
    <property type="entry name" value="UDP-Glycosyltransferase/glycogen phosphorylase"/>
    <property type="match status" value="1"/>
</dbReference>
<organism evidence="1 2">
    <name type="scientific">Qipengyuania qiaonensis</name>
    <dbReference type="NCBI Taxonomy" id="2867240"/>
    <lineage>
        <taxon>Bacteria</taxon>
        <taxon>Pseudomonadati</taxon>
        <taxon>Pseudomonadota</taxon>
        <taxon>Alphaproteobacteria</taxon>
        <taxon>Sphingomonadales</taxon>
        <taxon>Erythrobacteraceae</taxon>
        <taxon>Qipengyuania</taxon>
    </lineage>
</organism>
<dbReference type="NCBIfam" id="TIGR03087">
    <property type="entry name" value="stp1"/>
    <property type="match status" value="1"/>
</dbReference>
<evidence type="ECO:0000313" key="1">
    <source>
        <dbReference type="EMBL" id="MBX7481153.1"/>
    </source>
</evidence>